<comment type="caution">
    <text evidence="1">The sequence shown here is derived from an EMBL/GenBank/DDBJ whole genome shotgun (WGS) entry which is preliminary data.</text>
</comment>
<accession>A0A2A2F0T6</accession>
<dbReference type="Proteomes" id="UP000217771">
    <property type="component" value="Unassembled WGS sequence"/>
</dbReference>
<name>A0A2A2F0T6_9GAMM</name>
<dbReference type="RefSeq" id="WP_095619234.1">
    <property type="nucleotide sequence ID" value="NZ_NSKB01000001.1"/>
</dbReference>
<keyword evidence="2" id="KW-1185">Reference proteome</keyword>
<gene>
    <name evidence="1" type="ORF">CK498_02300</name>
</gene>
<organism evidence="1 2">
    <name type="scientific">Halomonas salipaludis</name>
    <dbReference type="NCBI Taxonomy" id="2032625"/>
    <lineage>
        <taxon>Bacteria</taxon>
        <taxon>Pseudomonadati</taxon>
        <taxon>Pseudomonadota</taxon>
        <taxon>Gammaproteobacteria</taxon>
        <taxon>Oceanospirillales</taxon>
        <taxon>Halomonadaceae</taxon>
        <taxon>Halomonas</taxon>
    </lineage>
</organism>
<reference evidence="1 2" key="1">
    <citation type="submission" date="2017-08" db="EMBL/GenBank/DDBJ databases">
        <title>Halomonas alkalisoli sp. nov., isolated from saline alkaline soil.</title>
        <authorList>
            <person name="Wang D."/>
            <person name="Zhang G."/>
        </authorList>
    </citation>
    <scope>NUCLEOTIDE SEQUENCE [LARGE SCALE GENOMIC DNA]</scope>
    <source>
        <strain evidence="1 2">WRN001</strain>
    </source>
</reference>
<dbReference type="EMBL" id="NSKB01000001">
    <property type="protein sequence ID" value="PAU79221.1"/>
    <property type="molecule type" value="Genomic_DNA"/>
</dbReference>
<evidence type="ECO:0000313" key="2">
    <source>
        <dbReference type="Proteomes" id="UP000217771"/>
    </source>
</evidence>
<dbReference type="OrthoDB" id="7054215at2"/>
<sequence>MPHHYHSRETAEVAEFIDSFRQESVKSGVFDSAAADDFLTTAINQSAGVKVPQKLQAALDEADDKSASMLSRAIFDGAAVYEQAHGAPCPADVMQQAIHLAYATTNDARRKMGMTLDSATSEGHDALSLQPNRAVVAILAALTEAIPFAHYLPADINSNEAKLAIMTHQAGRDYGRYSAGGIMDGANSGDTYISSSREHKCEVETDAEGDPTGNITGKLTAIQDTDETCDPDAATVKLLRGRAIVYVDGMIVAKEVSSTGTGTSAVSGQVDIEGTTHQIGGTINPDTGAIALTAQPPLPASSHVLVESFIDYERAPELTPEIITAVDTFQLFAKPWRVTTHQTIDSRTQMANELGLDPYSEGVLGIQSQFANERHYEVLRKARRLAGRNQETFDFAWASQGDYKSRADVWRDFNAVVGAVSQRMALSTMNHGVTHLYVGENVAAQMQGLPADIWEPSGVVERPGIFRLGRLFGRYDVYYSPKVVLETANSAEVLCVGRATDVTRNPFVLGDAVPPTVIPLATNADLKSGAGFYARNFTSVNPHQPSSTGCALINVTNLF</sequence>
<protein>
    <submittedName>
        <fullName evidence="1">Uncharacterized protein</fullName>
    </submittedName>
</protein>
<proteinExistence type="predicted"/>
<evidence type="ECO:0000313" key="1">
    <source>
        <dbReference type="EMBL" id="PAU79221.1"/>
    </source>
</evidence>
<dbReference type="AlphaFoldDB" id="A0A2A2F0T6"/>